<name>A0ABN9X5V2_9DINO</name>
<dbReference type="Proteomes" id="UP001189429">
    <property type="component" value="Unassembled WGS sequence"/>
</dbReference>
<feature type="region of interest" description="Disordered" evidence="1">
    <location>
        <begin position="2519"/>
        <end position="2598"/>
    </location>
</feature>
<feature type="compositionally biased region" description="Pro residues" evidence="1">
    <location>
        <begin position="2695"/>
        <end position="2715"/>
    </location>
</feature>
<feature type="compositionally biased region" description="Low complexity" evidence="1">
    <location>
        <begin position="2522"/>
        <end position="2537"/>
    </location>
</feature>
<protein>
    <submittedName>
        <fullName evidence="2">Uncharacterized protein</fullName>
    </submittedName>
</protein>
<evidence type="ECO:0000313" key="2">
    <source>
        <dbReference type="EMBL" id="CAK0894770.1"/>
    </source>
</evidence>
<feature type="compositionally biased region" description="Low complexity" evidence="1">
    <location>
        <begin position="2649"/>
        <end position="2660"/>
    </location>
</feature>
<feature type="region of interest" description="Disordered" evidence="1">
    <location>
        <begin position="2434"/>
        <end position="2471"/>
    </location>
</feature>
<comment type="caution">
    <text evidence="2">The sequence shown here is derived from an EMBL/GenBank/DDBJ whole genome shotgun (WGS) entry which is preliminary data.</text>
</comment>
<feature type="compositionally biased region" description="Low complexity" evidence="1">
    <location>
        <begin position="2585"/>
        <end position="2598"/>
    </location>
</feature>
<evidence type="ECO:0000256" key="1">
    <source>
        <dbReference type="SAM" id="MobiDB-lite"/>
    </source>
</evidence>
<keyword evidence="3" id="KW-1185">Reference proteome</keyword>
<feature type="compositionally biased region" description="Basic and acidic residues" evidence="1">
    <location>
        <begin position="220"/>
        <end position="231"/>
    </location>
</feature>
<feature type="region of interest" description="Disordered" evidence="1">
    <location>
        <begin position="2642"/>
        <end position="2662"/>
    </location>
</feature>
<feature type="region of interest" description="Disordered" evidence="1">
    <location>
        <begin position="2901"/>
        <end position="2920"/>
    </location>
</feature>
<feature type="compositionally biased region" description="Basic and acidic residues" evidence="1">
    <location>
        <begin position="2103"/>
        <end position="2114"/>
    </location>
</feature>
<accession>A0ABN9X5V2</accession>
<feature type="compositionally biased region" description="Basic and acidic residues" evidence="1">
    <location>
        <begin position="2756"/>
        <end position="2770"/>
    </location>
</feature>
<feature type="compositionally biased region" description="Gly residues" evidence="1">
    <location>
        <begin position="2048"/>
        <end position="2059"/>
    </location>
</feature>
<gene>
    <name evidence="2" type="ORF">PCOR1329_LOCUS73720</name>
</gene>
<reference evidence="2" key="1">
    <citation type="submission" date="2023-10" db="EMBL/GenBank/DDBJ databases">
        <authorList>
            <person name="Chen Y."/>
            <person name="Shah S."/>
            <person name="Dougan E. K."/>
            <person name="Thang M."/>
            <person name="Chan C."/>
        </authorList>
    </citation>
    <scope>NUCLEOTIDE SEQUENCE [LARGE SCALE GENOMIC DNA]</scope>
</reference>
<organism evidence="2 3">
    <name type="scientific">Prorocentrum cordatum</name>
    <dbReference type="NCBI Taxonomy" id="2364126"/>
    <lineage>
        <taxon>Eukaryota</taxon>
        <taxon>Sar</taxon>
        <taxon>Alveolata</taxon>
        <taxon>Dinophyceae</taxon>
        <taxon>Prorocentrales</taxon>
        <taxon>Prorocentraceae</taxon>
        <taxon>Prorocentrum</taxon>
    </lineage>
</organism>
<feature type="compositionally biased region" description="Low complexity" evidence="1">
    <location>
        <begin position="2434"/>
        <end position="2444"/>
    </location>
</feature>
<dbReference type="SUPFAM" id="SSF56349">
    <property type="entry name" value="DNA breaking-rejoining enzymes"/>
    <property type="match status" value="1"/>
</dbReference>
<proteinExistence type="predicted"/>
<feature type="region of interest" description="Disordered" evidence="1">
    <location>
        <begin position="220"/>
        <end position="261"/>
    </location>
</feature>
<dbReference type="SUPFAM" id="SSF56024">
    <property type="entry name" value="Phospholipase D/nuclease"/>
    <property type="match status" value="1"/>
</dbReference>
<feature type="region of interest" description="Disordered" evidence="1">
    <location>
        <begin position="2076"/>
        <end position="2132"/>
    </location>
</feature>
<sequence>MAAPGDWLLIRYEVPGPEIFHERVVTGVSETEPSLAANYTNDGDHYAEDASQQNDDIAEVRWIARPGDTPAGVDPRRVYGFPPDAALMEQLKRDGALMVGGRVGQAAAGAPGAGAGAARGPGIAGAVGRAGAAAPPDYHGYTRGQQLPDPLPDGSTIVGDCAVVELPAGKIVARLVARRDLDSYVVDDLRVMHVKFNGAGVRRRPFAEAVDNQDEVAIQKEKRKAKEEAKLRKSGKHPPGGATHEARGFGVRPPQVKAAPRANTMYTRREAARELLAINLSYTGEEAKSPVVRYDRSRVDIPRVGSSVPRVEAVIDPVGREYLLHFEARMLRSADEWGRIVETEPPITPYMDEYLRKHDDAYVTFVGDLVSAGMVSFTFNPKDLVTPFFVSKKNGQQRLVRGARIPNRVCLQDDVDETGSFKETLYCAQADIRNYFYALGLREELGLFFSLPPVPEAMLSQWGCSAVDSPQVERGGWVWPFLSVVPMGWNWAFWLGQRCNVFRCLQAASVGPERLLTDHGPVPSLGAGRPRLLPYCDNINVVGTDPHQCDNMLDDIISSWTSFGVEIHEVVRASSTFSSLGRLVDGVQGMVFSRPERTDRFRQACLWLERRPRVTGKEIERFVGHVIDHIMLRRELLCILRALYDFIREHYAERRRLWPSAAAEVAQCRSLLSVMFSNLRMPWSPIVVASDACLSGMAAATTNLPVSVVSSIGRVSERWRYRVPTAVSARKSALASSFGEGSNEGADGDPCEAIFGEGSNEDTYGDPREAIVREGSEGPRGYVNMDVFGDVNAVKSVEYPLGSEDPWELNPDFAEVPHSVLSEEAWTEVFAAPFHVSESITVLEGRASNAASRHILGSTRAFNKRHLKLGDNLGTVLALSRGRCSAFGLLLCCRREAAYSVAANVRFENRWIPSELNHSDKGSRRRAAATGTFQLVPAGSQSFLETNAVAPDTQKTYAECMVELRQFVAVNGLSLDTPAAADLALTNYANFAWAEGLDKGAVQRVYAAFVSEHPDFSRRGGLRLPRLSRALQGWERLDPGVTRPPIPWVVTALIAQVMITTLKQPAAALMVLAMFLAYLRPSEAEGLLEQDLVPPTTSSPFFAVNLHPSDRGEVSKVRLSDESLLLDSTEALWLGGALQSLKAGLPSRPLFDLTALQLRDVWAAALRALGIPNRFVLCQLRHGGPSHDRLRRQRSLPEIKERGRWASDKSVRRYEAHALVQQQEASLPPALLRRAREAPGKLEGLVLTSLGLRGRRRRPAGIPPFAELTCGSAHLAAAVGECGLAAEGWDYIDGAAADLEVPAVIEGFRQRIRQRRLCGLHFGLDCKTWSRARKNDGLGPPPLRSDQHIFCLPALAPADQRKIDSANVIFRNILSLVEEAVAANLFVLIENPASSRHWMTPQLLDLANAYKAKFHRVDYCQYNVPCVMDTEGEYQFRVLEVTKEEFQDVAIEYRDSLKVPSESAKVFGYWNLSKAKDRDRLRYLLFEPDAAAFALASFTMDGLEHLDAAGCLGGWEYVRPDGCMFGCQSPDEEPMAMQKPHIVVGNFTLKLLGAQCRRGVVKPLAGSSGADPCGPTAAAARPGPEAGNLIVGATRPLDGPRLPCEPGRTEAPTTGATRSVNKLSEAEMAERKARWEPAAAAAKARWAELAKKGDWDLVLEAVGLAGECPGYKHLGSEELQALEEMISLQAEAFWVKGSARTVLRGFEPDVATTGLPARGPPIRLKGPEATIVREGLEAGVEQGLCSRGASPWGSWAFPTKGHASGRRRRTVAGYRMVNRTMVMFVYFSRRCRDVKGELVGCAFISGVGGVLQLGPAAGPFDFQFCTDELFTGTGRGRYGSVWKKYIDDFWAKTGQWLGGRAYTDRKHEEMLAAAYPPAATSRPLGGSSAAAGFPATRKASQSYDHAKGMLVGLCVAQSVSGAAAVESGGIALANSIRMCLRASVRLTQDILEAAGDLVQSVSWDIGLVFHDVCEMVILVVRFAVVVQCCYFVYRNRLWLAGLTRLGRGLTAGEAAQRGLSPCAPACAAGDGPMPMSDPMARAAAVSGGPSGATSSGGGAASPVVAPWREAPFEAPASLKLDRLPAPRRGTSDADARGCGAEEGADRQRAARGRDLAAGGAVASARPVEAARGARPSVADKLCELEVEVTDSRGVRYDARLRARRLASATPPASRSCAGFVSGGGGPCKHVSAAWNCAVDGIFGELVELALTAGRREGVAGASPRRAALGSSDPLGPAGAARELQDSEAEVARLREEVQRLKEAESYVHVACFIFDQPGAVAHLEAARSRGLTARLAFSGRDKGPARLRAKALMTGREVVIGSCNFTAASLNNAECSAAVQQLSEEAMLEEKAWFEQLFEAAVRASPTASGRRCRPRRRAERSAAEGLAFLCCSLAGAERAALAAARRQRVRAFRRCRLAGAERAARAAVRRPMVRVSGAAGSPRPRGPRGPQLGNRELELPAQQARRGRQGRAGYRAANSYQGHFGFVYLTSSGQQRRSMVAPGAKPLRPLNGSMPWFPTEGSTATSAAGSRASSVGTGRGGLRHSLAGAVGDRGIVAEEPTQPAQRAEPARDATEEAGRPPQPEQGRPEAGAAAAALEGRRAAAFPTLDGCLEELPEPPGAELADLEFVWLLQARLAEPPEVSPQGQAPRARSWAPAPATGVPDVRCSTWAAPAPALRSAGEVREPAEAEPEAPALPGPPGPTPPEAEPRPPAAAPGAASPRDVAGGRGGADPVAEFLASLPERPRAELPTLEVEDQRDQEPADRRASEVLDGGSAEAADEAGEDSRRGPSAPVSPIFPAAQPAEPASEGPTPTPLPSPLLGAIAKAKPTLVQPAEPVAEVAPSGRDSACAAVPGRQERSWSCGANTKAIKEKFSGPAKEPLPAGGKPTVRLRGFHEIMQERRQRSQAGSQARDIVIVT</sequence>
<evidence type="ECO:0000313" key="3">
    <source>
        <dbReference type="Proteomes" id="UP001189429"/>
    </source>
</evidence>
<feature type="compositionally biased region" description="Basic and acidic residues" evidence="1">
    <location>
        <begin position="2569"/>
        <end position="2579"/>
    </location>
</feature>
<dbReference type="InterPro" id="IPR011010">
    <property type="entry name" value="DNA_brk_join_enz"/>
</dbReference>
<feature type="region of interest" description="Disordered" evidence="1">
    <location>
        <begin position="2037"/>
        <end position="2061"/>
    </location>
</feature>
<feature type="region of interest" description="Disordered" evidence="1">
    <location>
        <begin position="2678"/>
        <end position="2865"/>
    </location>
</feature>
<feature type="compositionally biased region" description="Basic and acidic residues" evidence="1">
    <location>
        <begin position="2079"/>
        <end position="2095"/>
    </location>
</feature>
<dbReference type="EMBL" id="CAUYUJ010019948">
    <property type="protein sequence ID" value="CAK0894770.1"/>
    <property type="molecule type" value="Genomic_DNA"/>
</dbReference>